<feature type="region of interest" description="Disordered" evidence="1">
    <location>
        <begin position="1"/>
        <end position="33"/>
    </location>
</feature>
<name>A0ABN8ZH12_RANTA</name>
<gene>
    <name evidence="2" type="ORF">MRATA1EN1_LOCUS20865</name>
</gene>
<sequence length="66" mass="7733">MLRAEEAARGLRRQHGAGILEDRGSRDEESSEAARGVLSRIIEKKRAYFFHYFYQHGTSSWRVKYT</sequence>
<organism evidence="2 3">
    <name type="scientific">Rangifer tarandus platyrhynchus</name>
    <name type="common">Svalbard reindeer</name>
    <dbReference type="NCBI Taxonomy" id="3082113"/>
    <lineage>
        <taxon>Eukaryota</taxon>
        <taxon>Metazoa</taxon>
        <taxon>Chordata</taxon>
        <taxon>Craniata</taxon>
        <taxon>Vertebrata</taxon>
        <taxon>Euteleostomi</taxon>
        <taxon>Mammalia</taxon>
        <taxon>Eutheria</taxon>
        <taxon>Laurasiatheria</taxon>
        <taxon>Artiodactyla</taxon>
        <taxon>Ruminantia</taxon>
        <taxon>Pecora</taxon>
        <taxon>Cervidae</taxon>
        <taxon>Odocoileinae</taxon>
        <taxon>Rangifer</taxon>
    </lineage>
</organism>
<keyword evidence="3" id="KW-1185">Reference proteome</keyword>
<evidence type="ECO:0000256" key="1">
    <source>
        <dbReference type="SAM" id="MobiDB-lite"/>
    </source>
</evidence>
<proteinExistence type="predicted"/>
<reference evidence="2" key="1">
    <citation type="submission" date="2023-04" db="EMBL/GenBank/DDBJ databases">
        <authorList>
            <consortium name="ELIXIR-Norway"/>
        </authorList>
    </citation>
    <scope>NUCLEOTIDE SEQUENCE [LARGE SCALE GENOMIC DNA]</scope>
</reference>
<protein>
    <submittedName>
        <fullName evidence="2">Uncharacterized protein</fullName>
    </submittedName>
</protein>
<evidence type="ECO:0000313" key="3">
    <source>
        <dbReference type="Proteomes" id="UP001176941"/>
    </source>
</evidence>
<dbReference type="Proteomes" id="UP001176941">
    <property type="component" value="Chromosome 31"/>
</dbReference>
<evidence type="ECO:0000313" key="2">
    <source>
        <dbReference type="EMBL" id="CAI9171903.1"/>
    </source>
</evidence>
<accession>A0ABN8ZH12</accession>
<dbReference type="EMBL" id="OX459967">
    <property type="protein sequence ID" value="CAI9171903.1"/>
    <property type="molecule type" value="Genomic_DNA"/>
</dbReference>